<feature type="chain" id="PRO_5001860131" evidence="1">
    <location>
        <begin position="21"/>
        <end position="86"/>
    </location>
</feature>
<sequence length="86" mass="9695">MKTLAAAALAIGLGVASAQAMPVSSLGDTIAPEVQTVGWRCGGPGWHMNPWGRCVPNRRFYGPRFYGGYGWGHRGWHHRHWHHRYW</sequence>
<comment type="caution">
    <text evidence="2">The sequence shown here is derived from an EMBL/GenBank/DDBJ whole genome shotgun (WGS) entry which is preliminary data.</text>
</comment>
<keyword evidence="3" id="KW-1185">Reference proteome</keyword>
<evidence type="ECO:0000256" key="1">
    <source>
        <dbReference type="SAM" id="SignalP"/>
    </source>
</evidence>
<dbReference type="STRING" id="1035.BN961_00378"/>
<evidence type="ECO:0000313" key="3">
    <source>
        <dbReference type="Proteomes" id="UP000035762"/>
    </source>
</evidence>
<dbReference type="RefSeq" id="WP_082156951.1">
    <property type="nucleotide sequence ID" value="NZ_CCAZ020000001.1"/>
</dbReference>
<dbReference type="NCBIfam" id="NF047412">
    <property type="entry name" value="sig_GCG_CRPN_rpt"/>
    <property type="match status" value="1"/>
</dbReference>
<feature type="signal peptide" evidence="1">
    <location>
        <begin position="1"/>
        <end position="20"/>
    </location>
</feature>
<dbReference type="AlphaFoldDB" id="A0A090ML13"/>
<gene>
    <name evidence="2" type="ORF">BN961_00378</name>
</gene>
<name>A0A090ML13_AFIFE</name>
<dbReference type="EMBL" id="CCAZ020000001">
    <property type="protein sequence ID" value="CEG06997.1"/>
    <property type="molecule type" value="Genomic_DNA"/>
</dbReference>
<keyword evidence="1" id="KW-0732">Signal</keyword>
<dbReference type="Proteomes" id="UP000035762">
    <property type="component" value="Unassembled WGS sequence"/>
</dbReference>
<dbReference type="InterPro" id="IPR058110">
    <property type="entry name" value="GCG_CRPN_dom"/>
</dbReference>
<protein>
    <submittedName>
        <fullName evidence="2">Uncharacterized protein</fullName>
    </submittedName>
</protein>
<organism evidence="2 3">
    <name type="scientific">Afipia felis</name>
    <name type="common">Cat scratch disease bacillus</name>
    <dbReference type="NCBI Taxonomy" id="1035"/>
    <lineage>
        <taxon>Bacteria</taxon>
        <taxon>Pseudomonadati</taxon>
        <taxon>Pseudomonadota</taxon>
        <taxon>Alphaproteobacteria</taxon>
        <taxon>Hyphomicrobiales</taxon>
        <taxon>Nitrobacteraceae</taxon>
        <taxon>Afipia</taxon>
    </lineage>
</organism>
<proteinExistence type="predicted"/>
<reference evidence="2 3" key="1">
    <citation type="journal article" date="2014" name="Genome Announc.">
        <title>Genome Sequence of Afipia felis Strain 76713, Isolated in Hospital Water Using an Amoeba Co-Culture Procedure.</title>
        <authorList>
            <person name="Benamar S."/>
            <person name="La Scola B."/>
            <person name="Croce O."/>
        </authorList>
    </citation>
    <scope>NUCLEOTIDE SEQUENCE [LARGE SCALE GENOMIC DNA]</scope>
    <source>
        <strain evidence="2 3">76713</strain>
    </source>
</reference>
<accession>A0A090ML13</accession>
<evidence type="ECO:0000313" key="2">
    <source>
        <dbReference type="EMBL" id="CEG06997.1"/>
    </source>
</evidence>